<dbReference type="InterPro" id="IPR051161">
    <property type="entry name" value="Mannose-6P_isomerase_type2"/>
</dbReference>
<dbReference type="SUPFAM" id="SSF51182">
    <property type="entry name" value="RmlC-like cupins"/>
    <property type="match status" value="1"/>
</dbReference>
<evidence type="ECO:0000313" key="2">
    <source>
        <dbReference type="EMBL" id="GMK44849.1"/>
    </source>
</evidence>
<dbReference type="Proteomes" id="UP001285921">
    <property type="component" value="Unassembled WGS sequence"/>
</dbReference>
<dbReference type="InterPro" id="IPR029044">
    <property type="entry name" value="Nucleotide-diphossugar_trans"/>
</dbReference>
<keyword evidence="2" id="KW-0808">Transferase</keyword>
<dbReference type="EMBL" id="BTCL01000005">
    <property type="protein sequence ID" value="GMK44849.1"/>
    <property type="molecule type" value="Genomic_DNA"/>
</dbReference>
<keyword evidence="3" id="KW-1185">Reference proteome</keyword>
<feature type="domain" description="Nucleotidyl transferase" evidence="1">
    <location>
        <begin position="9"/>
        <end position="134"/>
    </location>
</feature>
<accession>A0ABQ6NLF9</accession>
<organism evidence="2 3">
    <name type="scientific">Paenibacillus glycanilyticus</name>
    <dbReference type="NCBI Taxonomy" id="126569"/>
    <lineage>
        <taxon>Bacteria</taxon>
        <taxon>Bacillati</taxon>
        <taxon>Bacillota</taxon>
        <taxon>Bacilli</taxon>
        <taxon>Bacillales</taxon>
        <taxon>Paenibacillaceae</taxon>
        <taxon>Paenibacillus</taxon>
    </lineage>
</organism>
<dbReference type="InterPro" id="IPR011051">
    <property type="entry name" value="RmlC_Cupin_sf"/>
</dbReference>
<protein>
    <submittedName>
        <fullName evidence="2">Mannose-1-phosphate guanylyltransferase</fullName>
    </submittedName>
</protein>
<comment type="caution">
    <text evidence="2">The sequence shown here is derived from an EMBL/GenBank/DDBJ whole genome shotgun (WGS) entry which is preliminary data.</text>
</comment>
<keyword evidence="2" id="KW-0548">Nucleotidyltransferase</keyword>
<gene>
    <name evidence="2" type="ORF">PghCCS26_19770</name>
</gene>
<dbReference type="InterPro" id="IPR005835">
    <property type="entry name" value="NTP_transferase_dom"/>
</dbReference>
<dbReference type="Gene3D" id="3.90.550.10">
    <property type="entry name" value="Spore Coat Polysaccharide Biosynthesis Protein SpsA, Chain A"/>
    <property type="match status" value="1"/>
</dbReference>
<proteinExistence type="predicted"/>
<sequence length="402" mass="44875">MGEQQVRLVLLAGGQGRRMWPLSHSKRAKQLLPLLPGPSGEKESLLNRLWRQLDQVGLQQDTFITISHNQAETLRNQLSISLNVIQEPETKGSYPAVALAASYLYSVASIPLHETVAVLPADLYVEEEDWFETLKELPEQLRRHQLNRAVTSDESGIIVFRLESVISALTEEGFPIQYEQLFRRYEELYSRLEDRMIGLFEESPTFRMPEQPFCRINSWNALAAAFPENASIYNDSAAPVIMMGLSNITVAVSSAGILIADQAACIPDEQARIISKEQPPLVPGYEAGRWGNAVVISSLSREDGQQAITRKLEVVDGGFLSYAFYLKRKIVWTVLSGVGELIRNEKRSMIKTGEVVELLPGDRHTVMARSGLTLLEAHIGTDLTEDDRIVLGNHGEEVHTAI</sequence>
<dbReference type="PANTHER" id="PTHR46390">
    <property type="entry name" value="MANNOSE-1-PHOSPHATE GUANYLYLTRANSFERASE"/>
    <property type="match status" value="1"/>
</dbReference>
<dbReference type="Pfam" id="PF00483">
    <property type="entry name" value="NTP_transferase"/>
    <property type="match status" value="1"/>
</dbReference>
<name>A0ABQ6NLF9_9BACL</name>
<dbReference type="GO" id="GO:0016779">
    <property type="term" value="F:nucleotidyltransferase activity"/>
    <property type="evidence" value="ECO:0007669"/>
    <property type="project" value="UniProtKB-KW"/>
</dbReference>
<evidence type="ECO:0000313" key="3">
    <source>
        <dbReference type="Proteomes" id="UP001285921"/>
    </source>
</evidence>
<evidence type="ECO:0000259" key="1">
    <source>
        <dbReference type="Pfam" id="PF00483"/>
    </source>
</evidence>
<dbReference type="RefSeq" id="WP_317979762.1">
    <property type="nucleotide sequence ID" value="NZ_BTCL01000005.1"/>
</dbReference>
<dbReference type="SUPFAM" id="SSF53448">
    <property type="entry name" value="Nucleotide-diphospho-sugar transferases"/>
    <property type="match status" value="1"/>
</dbReference>
<dbReference type="PANTHER" id="PTHR46390:SF1">
    <property type="entry name" value="MANNOSE-1-PHOSPHATE GUANYLYLTRANSFERASE"/>
    <property type="match status" value="1"/>
</dbReference>
<reference evidence="2 3" key="1">
    <citation type="submission" date="2023-05" db="EMBL/GenBank/DDBJ databases">
        <title>Draft genome of Paenibacillus sp. CCS26.</title>
        <authorList>
            <person name="Akita H."/>
            <person name="Shinto Y."/>
            <person name="Kimura Z."/>
        </authorList>
    </citation>
    <scope>NUCLEOTIDE SEQUENCE [LARGE SCALE GENOMIC DNA]</scope>
    <source>
        <strain evidence="2 3">CCS26</strain>
    </source>
</reference>